<dbReference type="EMBL" id="AVFL01000044">
    <property type="protein sequence ID" value="EWY36427.1"/>
    <property type="molecule type" value="Genomic_DNA"/>
</dbReference>
<gene>
    <name evidence="1" type="ORF">N825_27160</name>
</gene>
<dbReference type="AlphaFoldDB" id="W9GVF4"/>
<comment type="caution">
    <text evidence="1">The sequence shown here is derived from an EMBL/GenBank/DDBJ whole genome shotgun (WGS) entry which is preliminary data.</text>
</comment>
<sequence>MNLKSFLNGFGVVFDNLEVSSRSQFRSAPPLFPILDGADIQTETSSELRPAQTSTLADRGDVHGIWNMDLMGYSSSRVAAHICHGFAHRLDQLVTKLAHLSLLVCWALSVAANVVTTLFWSGVRFDCSPFPYTNKANRGILSS</sequence>
<accession>W9GVF4</accession>
<evidence type="ECO:0000313" key="1">
    <source>
        <dbReference type="EMBL" id="EWY36427.1"/>
    </source>
</evidence>
<proteinExistence type="predicted"/>
<reference evidence="1 2" key="1">
    <citation type="submission" date="2013-08" db="EMBL/GenBank/DDBJ databases">
        <title>The genome sequence of Skermanella stibiiresistens.</title>
        <authorList>
            <person name="Zhu W."/>
            <person name="Wang G."/>
        </authorList>
    </citation>
    <scope>NUCLEOTIDE SEQUENCE [LARGE SCALE GENOMIC DNA]</scope>
    <source>
        <strain evidence="1 2">SB22</strain>
    </source>
</reference>
<protein>
    <submittedName>
        <fullName evidence="1">Uncharacterized protein</fullName>
    </submittedName>
</protein>
<keyword evidence="2" id="KW-1185">Reference proteome</keyword>
<dbReference type="Proteomes" id="UP000019486">
    <property type="component" value="Unassembled WGS sequence"/>
</dbReference>
<name>W9GVF4_9PROT</name>
<organism evidence="1 2">
    <name type="scientific">Skermanella stibiiresistens SB22</name>
    <dbReference type="NCBI Taxonomy" id="1385369"/>
    <lineage>
        <taxon>Bacteria</taxon>
        <taxon>Pseudomonadati</taxon>
        <taxon>Pseudomonadota</taxon>
        <taxon>Alphaproteobacteria</taxon>
        <taxon>Rhodospirillales</taxon>
        <taxon>Azospirillaceae</taxon>
        <taxon>Skermanella</taxon>
    </lineage>
</organism>
<evidence type="ECO:0000313" key="2">
    <source>
        <dbReference type="Proteomes" id="UP000019486"/>
    </source>
</evidence>